<feature type="region of interest" description="Disordered" evidence="1">
    <location>
        <begin position="266"/>
        <end position="307"/>
    </location>
</feature>
<accession>A0A6D2J3U8</accession>
<feature type="compositionally biased region" description="Basic and acidic residues" evidence="1">
    <location>
        <begin position="101"/>
        <end position="115"/>
    </location>
</feature>
<comment type="caution">
    <text evidence="2">The sequence shown here is derived from an EMBL/GenBank/DDBJ whole genome shotgun (WGS) entry which is preliminary data.</text>
</comment>
<feature type="region of interest" description="Disordered" evidence="1">
    <location>
        <begin position="134"/>
        <end position="159"/>
    </location>
</feature>
<evidence type="ECO:0000313" key="3">
    <source>
        <dbReference type="Proteomes" id="UP000467841"/>
    </source>
</evidence>
<evidence type="ECO:0000313" key="2">
    <source>
        <dbReference type="EMBL" id="CAA7035568.1"/>
    </source>
</evidence>
<sequence>METLMDQEARDTAPKALAHLDTSITQSRSFHWPEHGPFKNLESKLKRLKRNGNFPLLRALNFADLDPLSTYIYLLLASCNKNHQPHNKKHLFNKVLGDESQHQHPLWEPDTDPTRSPRPGYQDPAVNIVPHPFPPNRAHPTFEGPSRDEHHYHHHQNRPPVYHQPPRPVLHSHHDHVLNRRRDSHFDAVLEGFMESQRKTSRDIETKLEFTRYELDGRLGELSTQIERVFWSILEHMGHKEHGGTWHMEAAQLDTQRKKGEAILKTSSTVHSTNRSSSSTRPAKLQLDRAGESKLNPKNVASPLTSL</sequence>
<protein>
    <submittedName>
        <fullName evidence="2">Uncharacterized protein</fullName>
    </submittedName>
</protein>
<feature type="region of interest" description="Disordered" evidence="1">
    <location>
        <begin position="101"/>
        <end position="121"/>
    </location>
</feature>
<feature type="compositionally biased region" description="Low complexity" evidence="1">
    <location>
        <begin position="266"/>
        <end position="280"/>
    </location>
</feature>
<dbReference type="AlphaFoldDB" id="A0A6D2J3U8"/>
<gene>
    <name evidence="2" type="ORF">MERR_LOCUS22803</name>
</gene>
<dbReference type="Proteomes" id="UP000467841">
    <property type="component" value="Unassembled WGS sequence"/>
</dbReference>
<reference evidence="2" key="1">
    <citation type="submission" date="2020-01" db="EMBL/GenBank/DDBJ databases">
        <authorList>
            <person name="Mishra B."/>
        </authorList>
    </citation>
    <scope>NUCLEOTIDE SEQUENCE [LARGE SCALE GENOMIC DNA]</scope>
</reference>
<dbReference type="EMBL" id="CACVBM020001160">
    <property type="protein sequence ID" value="CAA7035568.1"/>
    <property type="molecule type" value="Genomic_DNA"/>
</dbReference>
<organism evidence="2 3">
    <name type="scientific">Microthlaspi erraticum</name>
    <dbReference type="NCBI Taxonomy" id="1685480"/>
    <lineage>
        <taxon>Eukaryota</taxon>
        <taxon>Viridiplantae</taxon>
        <taxon>Streptophyta</taxon>
        <taxon>Embryophyta</taxon>
        <taxon>Tracheophyta</taxon>
        <taxon>Spermatophyta</taxon>
        <taxon>Magnoliopsida</taxon>
        <taxon>eudicotyledons</taxon>
        <taxon>Gunneridae</taxon>
        <taxon>Pentapetalae</taxon>
        <taxon>rosids</taxon>
        <taxon>malvids</taxon>
        <taxon>Brassicales</taxon>
        <taxon>Brassicaceae</taxon>
        <taxon>Coluteocarpeae</taxon>
        <taxon>Microthlaspi</taxon>
    </lineage>
</organism>
<keyword evidence="3" id="KW-1185">Reference proteome</keyword>
<evidence type="ECO:0000256" key="1">
    <source>
        <dbReference type="SAM" id="MobiDB-lite"/>
    </source>
</evidence>
<name>A0A6D2J3U8_9BRAS</name>
<proteinExistence type="predicted"/>